<dbReference type="InterPro" id="IPR042202">
    <property type="entry name" value="Duffy-ag-bd_sf"/>
</dbReference>
<feature type="compositionally biased region" description="Low complexity" evidence="1">
    <location>
        <begin position="1760"/>
        <end position="1784"/>
    </location>
</feature>
<feature type="compositionally biased region" description="Polar residues" evidence="1">
    <location>
        <begin position="2009"/>
        <end position="2057"/>
    </location>
</feature>
<dbReference type="Pfam" id="PF22672">
    <property type="entry name" value="DBL_C"/>
    <property type="match status" value="1"/>
</dbReference>
<feature type="region of interest" description="Disordered" evidence="1">
    <location>
        <begin position="578"/>
        <end position="621"/>
    </location>
</feature>
<reference evidence="5" key="1">
    <citation type="submission" date="2016-09" db="EMBL/GenBank/DDBJ databases">
        <authorList>
            <consortium name="Pathogen Informatics"/>
            <person name="Sun Q."/>
            <person name="Inoue M."/>
        </authorList>
    </citation>
    <scope>NUCLEOTIDE SEQUENCE</scope>
</reference>
<dbReference type="InterPro" id="IPR008602">
    <property type="entry name" value="Duffy-antigen-binding"/>
</dbReference>
<feature type="compositionally biased region" description="Polar residues" evidence="1">
    <location>
        <begin position="1731"/>
        <end position="1759"/>
    </location>
</feature>
<sequence length="2334" mass="256268">MSTTTTSPSNISTQCQEVKEILKNVDSSTSDDDGSGGQTFVKVCMRYDRNLDAGKKLMEGVNGGVLISPAGGGEDADKELMKSAISGIDYKQSKFYEDNRGTCKKRPCGENPPSNKNWIWKEAQNGNAGLIKDKGTGVGLPPRTQVLCFGNLHGEGCKTDVSKIIDSNVTLLTEWIIAAKIEGENLKRNYGTNNNDKSKLCKALGYSYADIGDLIKGTSIWQNKWTEKLETNLNTWFKTIFKDDIQENGQTPADPDKYPNDLKLLREVWWNRNKKYIWGALQYGATNQIDNEVIEQPTTDYIPQFLRFSQEWVEHFCDERKKKADDVVEKCKTCVYEATEYHSQNTIDSEKKVKGKLDSGSNGDKIYKGEGGKCWMDKTPSGENSKECNDCKSACTAYKTFVEGKDDRDDEKKKWRDRWQQMEDKYTKLMTKAKEQIKEYHEEQRKASQGSQNPSGIIPPYMEKCGTDQCVKNDIDSFFQNLHDKGITTLSGYMSSVSQDCGSDKPKWGRTTVVKPSDATSTGGGSVSGTTGTTVFYPQPLGDRPAGYKYACLCIIPSREELCADSDMYNTRWKCDGASGSTAGSNQVQSRKKRSPGGTTKYDLCHDKTPTTTTPEAQAGKLGDSQLSEDDVTFFSSFQQWYKDIQNMLDHNMKRINDECDQDKIMKKPQNGGATAAGVTTGSSGSTAPSVTPSSSVSLCLECRNSCECYKLWVRGITEQWNTQKTNYDKFEKKQKKTSGQKNGQNVTMDDFLFSSCWEDYLQKTGRDTKDISELSATTHGDMIDVLTERCGENSSGAQTKFDDRIKNAENQTTQCNKKQERCRKDGTQLKCEDVGNNGGSTSGCREKTYDNIKNGKPNEREKSWDCNGKDKYKDVCVPPRTQTLCVANMHNGSGGSIQINDDNINTWKQYIEAAMKKETENLYQYYNSKNDDKRAIISKKSSGNTNTGGSQNSGDIPHNFCLAAQRTYNDFKHMVLGDIPWDTRSFKEIGEKIKEVLQKQNNGETPEKWWDEHSDKFWDAIKCGIQKQKKTNGEKFSGEECGVFYPPESDTYSQFVWWFKEWGQEFCVQRNTLIDAITKNCDSSDSKRCPTSSGTQKKTLKEDCKKECDKYQKFIEGKKNEWNKQKSKYEREHPGEDASQLFVDFDECGSTNFEKIFGPSGTTSGSNTTYFDASDICSCTEQRYKADGKHPSTCQEKRGDLTSWSSSKVKRGTNGQRLRGVFAPPRRQKLCLANLFPINFGTNASDVIKKNTLENRLRIIAEREAYYLWLQHVKKENPNNPESHHKACCAIRSSFYDIGDIVKGTDLWDDLTKKYIDEKLNEVFGEGDEKTKKKKPDEIKLARKKWWEYTNARDPGTSVSTEEKTIRFHVWDAMQFGAKNAMEALKAEKTSYDQIDCLKDIGGKPNIDIVPTPQFARWLIEWTHQFCEEYTQYIGEVVNKCGSSSGNDCNSGGKSGKNECKDACTKYTNWINIKKIEWNGMRQYYEKVKGKSSNESEDGVDYSHVMRPTAIAYLNQNCDKEINGTNKCCYCKDVGTNPTTGSSSTTGNEPLKNIDQVVALKDTRYKKYRGRCTDCQLKHIKEQIETITKKIEERDAIKQAVTGTSGTGDPGVAKPAPAKPVAAKPAAVRPPAAAAAKPSSVSQGAVDSQDASGGVVSTKPEVPRPQAKVDSPPGASGNHTSVGQGPGPGQQPPPPPQQQQASQGNGTSASTNPNTITTKNSYGTGILSVNYATPTKTDPTVDQSGKSNPTPVTSNTATSGDPNSATSASSSSSSSSSSSVDQGTGSGSGGTGGAPGGQDDGKAKGAPTTTGGPSWYQTIKNAATIAGIGGLYGTLGAIDAVKGKISDALKVAQGAAEVAKVAATTGIDVAKNVGTDILKPVAEQVGKKAATKVFQKIDDLISNPDPSKNKDQVSVNPGSNGSNSAAGAAPPPSQASTGGQPGNSGGSLSSGTGSTGTQNPQGGSLGTGSGTHSQVQSLGTGGVAGTGTSQVQTVQTLSSTTSPGGAGPQNSPSLQGQTGLPAGTAQTGLSLSPTASRSSHGSPQVPDPTQNDDPTTHILNITLPVGLSFALGSIALLFYLKKKPKLGPTKLFRVLDIPQNDYNIPTNKSTNRYVPYSRYKGKTYLYVEGDEPDDYIRDISSSDITSSSESEVEELDINDIYPYKSPKYKTLIEVVLKPSINNNVEDTQNTHIGHMEDKATNTPINDNEWNELKHDFISQYLQNVPKDLPNENITDDHMDMVPNIIPNNMEEKSFIISIEDRDLHGDGHIVSYNIDWNVPKNITTNTTIYNSLYRGIDLINDSLNGDNHINIYDELLKRKENELFGTKHPKSTN</sequence>
<keyword evidence="6" id="KW-1185">Reference proteome</keyword>
<dbReference type="Pfam" id="PF15445">
    <property type="entry name" value="ATS"/>
    <property type="match status" value="1"/>
</dbReference>
<feature type="compositionally biased region" description="Polar residues" evidence="1">
    <location>
        <begin position="1702"/>
        <end position="1724"/>
    </location>
</feature>
<evidence type="ECO:0000259" key="3">
    <source>
        <dbReference type="Pfam" id="PF15445"/>
    </source>
</evidence>
<gene>
    <name evidence="5" type="ORF">PGABG01_0808700</name>
</gene>
<dbReference type="InterPro" id="IPR044932">
    <property type="entry name" value="PfEMP1_ATS_sf"/>
</dbReference>
<feature type="compositionally biased region" description="Low complexity" evidence="1">
    <location>
        <begin position="1805"/>
        <end position="1814"/>
    </location>
</feature>
<feature type="region of interest" description="Disordered" evidence="1">
    <location>
        <begin position="504"/>
        <end position="527"/>
    </location>
</feature>
<feature type="domain" description="Duffy-binding-like" evidence="4">
    <location>
        <begin position="1062"/>
        <end position="1140"/>
    </location>
</feature>
<dbReference type="Pfam" id="PF05424">
    <property type="entry name" value="Duffy_binding"/>
    <property type="match status" value="3"/>
</dbReference>
<name>A0ABY1ULT2_9APIC</name>
<evidence type="ECO:0000313" key="6">
    <source>
        <dbReference type="Proteomes" id="UP000831156"/>
    </source>
</evidence>
<evidence type="ECO:0000313" key="5">
    <source>
        <dbReference type="EMBL" id="SOV13345.1"/>
    </source>
</evidence>
<feature type="region of interest" description="Disordered" evidence="1">
    <location>
        <begin position="667"/>
        <end position="690"/>
    </location>
</feature>
<dbReference type="InterPro" id="IPR054595">
    <property type="entry name" value="DBL_C"/>
</dbReference>
<feature type="region of interest" description="Disordered" evidence="1">
    <location>
        <begin position="1901"/>
        <end position="2057"/>
    </location>
</feature>
<feature type="compositionally biased region" description="Polar residues" evidence="1">
    <location>
        <begin position="1640"/>
        <end position="1652"/>
    </location>
</feature>
<feature type="domain" description="Duffy-antigen binding" evidence="2">
    <location>
        <begin position="1221"/>
        <end position="1413"/>
    </location>
</feature>
<protein>
    <submittedName>
        <fullName evidence="5">Erythrocyte membrane protein 1, PfEMP1, putative</fullName>
    </submittedName>
</protein>
<feature type="compositionally biased region" description="Polar residues" evidence="1">
    <location>
        <begin position="579"/>
        <end position="589"/>
    </location>
</feature>
<proteinExistence type="predicted"/>
<dbReference type="Gene3D" id="1.10.1900.40">
    <property type="entry name" value="Acidic terminal segments, variant surface antigen of PfEMP1"/>
    <property type="match status" value="1"/>
</dbReference>
<feature type="domain" description="Duffy-antigen binding" evidence="2">
    <location>
        <begin position="875"/>
        <end position="1046"/>
    </location>
</feature>
<feature type="compositionally biased region" description="Low complexity" evidence="1">
    <location>
        <begin position="1947"/>
        <end position="1963"/>
    </location>
</feature>
<organism evidence="5 6">
    <name type="scientific">Plasmodium gaboni</name>
    <dbReference type="NCBI Taxonomy" id="647221"/>
    <lineage>
        <taxon>Eukaryota</taxon>
        <taxon>Sar</taxon>
        <taxon>Alveolata</taxon>
        <taxon>Apicomplexa</taxon>
        <taxon>Aconoidasida</taxon>
        <taxon>Haemosporida</taxon>
        <taxon>Plasmodiidae</taxon>
        <taxon>Plasmodium</taxon>
        <taxon>Plasmodium (Laverania)</taxon>
    </lineage>
</organism>
<evidence type="ECO:0000256" key="1">
    <source>
        <dbReference type="SAM" id="MobiDB-lite"/>
    </source>
</evidence>
<dbReference type="InterPro" id="IPR029211">
    <property type="entry name" value="PfEMP1_ATS"/>
</dbReference>
<feature type="compositionally biased region" description="Gly residues" evidence="1">
    <location>
        <begin position="1785"/>
        <end position="1799"/>
    </location>
</feature>
<feature type="compositionally biased region" description="Low complexity" evidence="1">
    <location>
        <begin position="1987"/>
        <end position="2003"/>
    </location>
</feature>
<accession>A0ABY1ULT2</accession>
<dbReference type="Gene3D" id="1.20.1310.20">
    <property type="entry name" value="Duffy-antigen binding domain"/>
    <property type="match status" value="3"/>
</dbReference>
<feature type="domain" description="Plasmodium falciparum erythrocyte membrane protein 1 acidic terminal segment" evidence="3">
    <location>
        <begin position="2063"/>
        <end position="2333"/>
    </location>
</feature>
<feature type="domain" description="Duffy-antigen binding" evidence="2">
    <location>
        <begin position="138"/>
        <end position="307"/>
    </location>
</feature>
<dbReference type="Gene3D" id="1.20.58.830">
    <property type="match status" value="4"/>
</dbReference>
<feature type="compositionally biased region" description="Low complexity" evidence="1">
    <location>
        <begin position="1613"/>
        <end position="1639"/>
    </location>
</feature>
<dbReference type="SUPFAM" id="SSF140924">
    <property type="entry name" value="Duffy binding domain-like"/>
    <property type="match status" value="4"/>
</dbReference>
<feature type="region of interest" description="Disordered" evidence="1">
    <location>
        <begin position="1601"/>
        <end position="1814"/>
    </location>
</feature>
<dbReference type="EMBL" id="LT969431">
    <property type="protein sequence ID" value="SOV13345.1"/>
    <property type="molecule type" value="Genomic_DNA"/>
</dbReference>
<evidence type="ECO:0000259" key="4">
    <source>
        <dbReference type="Pfam" id="PF22672"/>
    </source>
</evidence>
<feature type="compositionally biased region" description="Low complexity" evidence="1">
    <location>
        <begin position="672"/>
        <end position="690"/>
    </location>
</feature>
<evidence type="ECO:0000259" key="2">
    <source>
        <dbReference type="Pfam" id="PF05424"/>
    </source>
</evidence>
<dbReference type="Proteomes" id="UP000831156">
    <property type="component" value="Chromosome 8"/>
</dbReference>
<feature type="compositionally biased region" description="Low complexity" evidence="1">
    <location>
        <begin position="1917"/>
        <end position="1939"/>
    </location>
</feature>